<evidence type="ECO:0000313" key="2">
    <source>
        <dbReference type="Proteomes" id="UP000011740"/>
    </source>
</evidence>
<organism evidence="1 2">
    <name type="scientific">Streptomyces mobaraensis (strain ATCC 29032 / DSM 40847 / JCM 4168 / NBRC 13819 / NCIMB 11159 / IPCR 16-22)</name>
    <dbReference type="NCBI Taxonomy" id="1223523"/>
    <lineage>
        <taxon>Bacteria</taxon>
        <taxon>Bacillati</taxon>
        <taxon>Actinomycetota</taxon>
        <taxon>Actinomycetes</taxon>
        <taxon>Kitasatosporales</taxon>
        <taxon>Streptomycetaceae</taxon>
        <taxon>Streptomyces</taxon>
    </lineage>
</organism>
<reference evidence="1 2" key="1">
    <citation type="journal article" date="2013" name="Genome Announc.">
        <title>Whole-Genome Shotgun Assembly and Analysis of the Genome of Streptomyces mobaraensis DSM 40847, a Strain for Industrial Production of Microbial Transglutaminase.</title>
        <authorList>
            <person name="Yang H."/>
            <person name="He T."/>
            <person name="Wu W."/>
            <person name="Zhu W."/>
            <person name="Lu B."/>
            <person name="Sun W."/>
        </authorList>
    </citation>
    <scope>NUCLEOTIDE SEQUENCE [LARGE SCALE GENOMIC DNA]</scope>
    <source>
        <strain evidence="1 2">DSM 40847</strain>
    </source>
</reference>
<comment type="caution">
    <text evidence="1">The sequence shown here is derived from an EMBL/GenBank/DDBJ whole genome shotgun (WGS) entry which is preliminary data.</text>
</comment>
<dbReference type="Proteomes" id="UP000011740">
    <property type="component" value="Unassembled WGS sequence"/>
</dbReference>
<protein>
    <submittedName>
        <fullName evidence="1">Uncharacterized protein</fullName>
    </submittedName>
</protein>
<sequence>MFTFKREVECRGFYVMKQGWRWPRHSVAWCPPGPAGLAEAQRIAGAINARGDVVAYIEADVRQS</sequence>
<name>M3CFD1_STRM1</name>
<dbReference type="STRING" id="1223523.H340_01254"/>
<dbReference type="AlphaFoldDB" id="M3CFD1"/>
<gene>
    <name evidence="1" type="ORF">H340_01254</name>
</gene>
<evidence type="ECO:0000313" key="1">
    <source>
        <dbReference type="EMBL" id="EMF02431.1"/>
    </source>
</evidence>
<proteinExistence type="predicted"/>
<accession>M3CFD1</accession>
<dbReference type="EMBL" id="AORZ01000002">
    <property type="protein sequence ID" value="EMF02431.1"/>
    <property type="molecule type" value="Genomic_DNA"/>
</dbReference>